<name>A0A2R3Z3P5_9FLAO</name>
<sequence>MSVILLSGCSIDNESGPNVAYDLVAITGNDLPESFEKGKTYEVNVTYELPNQCYAFNSLDARRAGSSSEQRRKIYVGAISLVNLSGTCDESSEGDTGTSKFTILIDEDGEYEFNFWIGKDSTGQSLYDKVTVPVVDNTNTGA</sequence>
<organism evidence="1 2">
    <name type="scientific">Christiangramia fulva</name>
    <dbReference type="NCBI Taxonomy" id="2126553"/>
    <lineage>
        <taxon>Bacteria</taxon>
        <taxon>Pseudomonadati</taxon>
        <taxon>Bacteroidota</taxon>
        <taxon>Flavobacteriia</taxon>
        <taxon>Flavobacteriales</taxon>
        <taxon>Flavobacteriaceae</taxon>
        <taxon>Christiangramia</taxon>
    </lineage>
</organism>
<evidence type="ECO:0000313" key="2">
    <source>
        <dbReference type="Proteomes" id="UP000241507"/>
    </source>
</evidence>
<dbReference type="KEGG" id="grs:C7S20_06170"/>
<reference evidence="2" key="1">
    <citation type="submission" date="2018-03" db="EMBL/GenBank/DDBJ databases">
        <title>Gramella fulva sp. nov., isolated from a dry surface of tidal flat.</title>
        <authorList>
            <person name="Hwang S.H."/>
            <person name="Hwang W.M."/>
            <person name="Kang K."/>
            <person name="Ahn T.-Y."/>
        </authorList>
    </citation>
    <scope>NUCLEOTIDE SEQUENCE [LARGE SCALE GENOMIC DNA]</scope>
    <source>
        <strain evidence="2">SH35</strain>
    </source>
</reference>
<evidence type="ECO:0000313" key="1">
    <source>
        <dbReference type="EMBL" id="AVR44885.1"/>
    </source>
</evidence>
<dbReference type="Proteomes" id="UP000241507">
    <property type="component" value="Chromosome"/>
</dbReference>
<dbReference type="AlphaFoldDB" id="A0A2R3Z3P5"/>
<protein>
    <submittedName>
        <fullName evidence="1">Uncharacterized protein</fullName>
    </submittedName>
</protein>
<gene>
    <name evidence="1" type="ORF">C7S20_06170</name>
</gene>
<keyword evidence="2" id="KW-1185">Reference proteome</keyword>
<proteinExistence type="predicted"/>
<accession>A0A2R3Z3P5</accession>
<dbReference type="EMBL" id="CP028136">
    <property type="protein sequence ID" value="AVR44885.1"/>
    <property type="molecule type" value="Genomic_DNA"/>
</dbReference>